<keyword evidence="4" id="KW-1185">Reference proteome</keyword>
<feature type="compositionally biased region" description="Acidic residues" evidence="2">
    <location>
        <begin position="786"/>
        <end position="798"/>
    </location>
</feature>
<reference evidence="3 4" key="1">
    <citation type="journal article" date="2016" name="Nat. Commun.">
        <title>Ectomycorrhizal ecology is imprinted in the genome of the dominant symbiotic fungus Cenococcum geophilum.</title>
        <authorList>
            <consortium name="DOE Joint Genome Institute"/>
            <person name="Peter M."/>
            <person name="Kohler A."/>
            <person name="Ohm R.A."/>
            <person name="Kuo A."/>
            <person name="Krutzmann J."/>
            <person name="Morin E."/>
            <person name="Arend M."/>
            <person name="Barry K.W."/>
            <person name="Binder M."/>
            <person name="Choi C."/>
            <person name="Clum A."/>
            <person name="Copeland A."/>
            <person name="Grisel N."/>
            <person name="Haridas S."/>
            <person name="Kipfer T."/>
            <person name="LaButti K."/>
            <person name="Lindquist E."/>
            <person name="Lipzen A."/>
            <person name="Maire R."/>
            <person name="Meier B."/>
            <person name="Mihaltcheva S."/>
            <person name="Molinier V."/>
            <person name="Murat C."/>
            <person name="Poggeler S."/>
            <person name="Quandt C.A."/>
            <person name="Sperisen C."/>
            <person name="Tritt A."/>
            <person name="Tisserant E."/>
            <person name="Crous P.W."/>
            <person name="Henrissat B."/>
            <person name="Nehls U."/>
            <person name="Egli S."/>
            <person name="Spatafora J.W."/>
            <person name="Grigoriev I.V."/>
            <person name="Martin F.M."/>
        </authorList>
    </citation>
    <scope>NUCLEOTIDE SEQUENCE [LARGE SCALE GENOMIC DNA]</scope>
    <source>
        <strain evidence="3 4">CBS 459.81</strain>
    </source>
</reference>
<accession>A0A8E2J9Y2</accession>
<evidence type="ECO:0000256" key="2">
    <source>
        <dbReference type="SAM" id="MobiDB-lite"/>
    </source>
</evidence>
<dbReference type="AlphaFoldDB" id="A0A8E2J9Y2"/>
<dbReference type="OrthoDB" id="5396941at2759"/>
<keyword evidence="1" id="KW-0175">Coiled coil</keyword>
<evidence type="ECO:0000313" key="4">
    <source>
        <dbReference type="Proteomes" id="UP000250266"/>
    </source>
</evidence>
<dbReference type="EMBL" id="KV745531">
    <property type="protein sequence ID" value="OCK74209.1"/>
    <property type="molecule type" value="Genomic_DNA"/>
</dbReference>
<sequence>MASGKFSTLEELQRLKAKKIEEEWGGKASAQFVADVKGTALFQCSWGELLSAAPTALSLMGSCWIAASQEGADQVTLTSAVPQGGFRNLPNRSNPTLRACLVDLCNLGGYKAFKKAGTNMDKLAIRSSDIFENKIPMVLKLLGPCTKSKRDLEDFNDSLNALSADSAHCAALVGEVQQAFGTWALMVVELNGALEQKSGTVSVEMSKNQAAKQQALVTETFAKQDKEAADAFVKTAQTKLDKAEQRLDDFTKRIPGPWETCIMTAVNSYAQAMPNIIAGALPALLQMSNPGAAAGSALAGAVRQLNTPQPTGVQTTPNGSQGNYAPQQAQQDYNAAQSSLQDPAYQVAILLTPLLNFFYSYLGGDRGKIDWKMFNDKPSTEEDEPKSESAHGITWLMANITNQRERAELTASRPSQDLDAAFEKALEVAECIKSEMENASDISTEDVDPKVIEGWRKKVKSARDVCIRLETAVKSSGGTQNTPNAFANMKVDVPKADFSTQNASLNAAMQAVQMSQQALDDAQARFDLATERQAKMAAAMARVQITLAELANTGKTLANIKVVLRDCIAVLLDLGIQIRKLEDFFTCLGSLVTELIQPRCNSFKTDLGKAGQRAFADGALTLNNLTKQNIFTATLQLKAYFSLLNDIAVMYSLVHRNHIKKGMDLCDELAKAASSKDLSGPAQANLSAYTQEASDAVNELVNEKKEGILKDLRARALRAAEETRLLEEKLGVQADESAKAAIKDAGKKAVADAKKQVMTIQSATEVVKGMASEEANNTPNDKTAGETEDGEDVDASNI</sequence>
<dbReference type="PANTHER" id="PTHR33488:SF2">
    <property type="entry name" value="EARLY ENDOSOME ANTIGEN 1-LIKE"/>
    <property type="match status" value="1"/>
</dbReference>
<feature type="region of interest" description="Disordered" evidence="2">
    <location>
        <begin position="307"/>
        <end position="336"/>
    </location>
</feature>
<evidence type="ECO:0000256" key="1">
    <source>
        <dbReference type="SAM" id="Coils"/>
    </source>
</evidence>
<name>A0A8E2J9Y2_9PEZI</name>
<proteinExistence type="predicted"/>
<dbReference type="Proteomes" id="UP000250266">
    <property type="component" value="Unassembled WGS sequence"/>
</dbReference>
<dbReference type="PANTHER" id="PTHR33488">
    <property type="entry name" value="ZGC:162509"/>
    <property type="match status" value="1"/>
</dbReference>
<feature type="region of interest" description="Disordered" evidence="2">
    <location>
        <begin position="768"/>
        <end position="798"/>
    </location>
</feature>
<feature type="coiled-coil region" evidence="1">
    <location>
        <begin position="686"/>
        <end position="729"/>
    </location>
</feature>
<gene>
    <name evidence="3" type="ORF">K432DRAFT_430164</name>
</gene>
<protein>
    <submittedName>
        <fullName evidence="3">Uncharacterized protein</fullName>
    </submittedName>
</protein>
<evidence type="ECO:0000313" key="3">
    <source>
        <dbReference type="EMBL" id="OCK74209.1"/>
    </source>
</evidence>
<organism evidence="3 4">
    <name type="scientific">Lepidopterella palustris CBS 459.81</name>
    <dbReference type="NCBI Taxonomy" id="1314670"/>
    <lineage>
        <taxon>Eukaryota</taxon>
        <taxon>Fungi</taxon>
        <taxon>Dikarya</taxon>
        <taxon>Ascomycota</taxon>
        <taxon>Pezizomycotina</taxon>
        <taxon>Dothideomycetes</taxon>
        <taxon>Pleosporomycetidae</taxon>
        <taxon>Mytilinidiales</taxon>
        <taxon>Argynnaceae</taxon>
        <taxon>Lepidopterella</taxon>
    </lineage>
</organism>